<sequence>MVRPSLKWLAVNRFPKQIVAIVCITLMGCIYVQKSYLVPRQIYQNDAQESASLLGECQPKSKIAFIKAHKCASSTIQNIFMRYGYFNERLFILPRKGNYLGHPEKFNRNMVPDPEKFGANFSILTHHTRLDYDEIRSLIPDAIFISIIRNPANLFESMFQYYRLQKHWNFNFSDIGNETFTFPKFLKTRRFARRIGVNQMMYDMGFDSKDFDNQEQITQYIQQLDSIFSLVMVSERMDESLILLKDLLCWDYEDVVAFRLNARNVSYKHEMNDLTRKRLSELNNADQQLYDHFVAKFDRQVEQYGRRRMQHDVQRLKQKVKFYYNYCVRESVTKNNSQVIRFVNVKRYSPVCKFMTNSELSVTNFIRNEQLKRYPGSVFSVGITLPPPAATDGMKIL</sequence>
<dbReference type="AlphaFoldDB" id="A0A9Q0RKQ1"/>
<evidence type="ECO:0000256" key="9">
    <source>
        <dbReference type="ARBA" id="ARBA00023180"/>
    </source>
</evidence>
<keyword evidence="3" id="KW-0808">Transferase</keyword>
<dbReference type="Gene3D" id="3.40.50.300">
    <property type="entry name" value="P-loop containing nucleotide triphosphate hydrolases"/>
    <property type="match status" value="1"/>
</dbReference>
<dbReference type="GO" id="GO:0000139">
    <property type="term" value="C:Golgi membrane"/>
    <property type="evidence" value="ECO:0007669"/>
    <property type="project" value="UniProtKB-SubCell"/>
</dbReference>
<evidence type="ECO:0000256" key="4">
    <source>
        <dbReference type="ARBA" id="ARBA00022692"/>
    </source>
</evidence>
<dbReference type="Pfam" id="PF06990">
    <property type="entry name" value="Gal-3-0_sulfotr"/>
    <property type="match status" value="1"/>
</dbReference>
<dbReference type="GO" id="GO:0009247">
    <property type="term" value="P:glycolipid biosynthetic process"/>
    <property type="evidence" value="ECO:0007669"/>
    <property type="project" value="InterPro"/>
</dbReference>
<accession>A0A9Q0RKQ1</accession>
<gene>
    <name evidence="10" type="ORF">RDWZM_009131</name>
</gene>
<dbReference type="GO" id="GO:0001733">
    <property type="term" value="F:galactosylceramide sulfotransferase activity"/>
    <property type="evidence" value="ECO:0007669"/>
    <property type="project" value="InterPro"/>
</dbReference>
<evidence type="ECO:0000256" key="1">
    <source>
        <dbReference type="ARBA" id="ARBA00004323"/>
    </source>
</evidence>
<evidence type="ECO:0000313" key="11">
    <source>
        <dbReference type="Proteomes" id="UP001142055"/>
    </source>
</evidence>
<keyword evidence="4" id="KW-0812">Transmembrane</keyword>
<dbReference type="OMA" id="FYSPEAF"/>
<dbReference type="PROSITE" id="PS51257">
    <property type="entry name" value="PROKAR_LIPOPROTEIN"/>
    <property type="match status" value="1"/>
</dbReference>
<evidence type="ECO:0000256" key="5">
    <source>
        <dbReference type="ARBA" id="ARBA00022968"/>
    </source>
</evidence>
<keyword evidence="7" id="KW-0333">Golgi apparatus</keyword>
<dbReference type="SUPFAM" id="SSF52540">
    <property type="entry name" value="P-loop containing nucleoside triphosphate hydrolases"/>
    <property type="match status" value="1"/>
</dbReference>
<proteinExistence type="inferred from homology"/>
<dbReference type="EMBL" id="JAPWDV010000003">
    <property type="protein sequence ID" value="KAJ6217974.1"/>
    <property type="molecule type" value="Genomic_DNA"/>
</dbReference>
<dbReference type="InterPro" id="IPR027417">
    <property type="entry name" value="P-loop_NTPase"/>
</dbReference>
<comment type="subcellular location">
    <subcellularLocation>
        <location evidence="1">Golgi apparatus membrane</location>
        <topology evidence="1">Single-pass type II membrane protein</topology>
    </subcellularLocation>
</comment>
<dbReference type="Proteomes" id="UP001142055">
    <property type="component" value="Chromosome 3"/>
</dbReference>
<keyword evidence="8" id="KW-0472">Membrane</keyword>
<comment type="caution">
    <text evidence="10">The sequence shown here is derived from an EMBL/GenBank/DDBJ whole genome shotgun (WGS) entry which is preliminary data.</text>
</comment>
<keyword evidence="11" id="KW-1185">Reference proteome</keyword>
<evidence type="ECO:0000256" key="8">
    <source>
        <dbReference type="ARBA" id="ARBA00023136"/>
    </source>
</evidence>
<organism evidence="10 11">
    <name type="scientific">Blomia tropicalis</name>
    <name type="common">Mite</name>
    <dbReference type="NCBI Taxonomy" id="40697"/>
    <lineage>
        <taxon>Eukaryota</taxon>
        <taxon>Metazoa</taxon>
        <taxon>Ecdysozoa</taxon>
        <taxon>Arthropoda</taxon>
        <taxon>Chelicerata</taxon>
        <taxon>Arachnida</taxon>
        <taxon>Acari</taxon>
        <taxon>Acariformes</taxon>
        <taxon>Sarcoptiformes</taxon>
        <taxon>Astigmata</taxon>
        <taxon>Glycyphagoidea</taxon>
        <taxon>Echimyopodidae</taxon>
        <taxon>Blomia</taxon>
    </lineage>
</organism>
<dbReference type="InterPro" id="IPR009729">
    <property type="entry name" value="Gal-3-0_sulfotransfrase"/>
</dbReference>
<keyword evidence="9" id="KW-0325">Glycoprotein</keyword>
<name>A0A9Q0RKQ1_BLOTA</name>
<dbReference type="PANTHER" id="PTHR14647">
    <property type="entry name" value="GALACTOSE-3-O-SULFOTRANSFERASE"/>
    <property type="match status" value="1"/>
</dbReference>
<keyword evidence="5" id="KW-0735">Signal-anchor</keyword>
<keyword evidence="6" id="KW-1133">Transmembrane helix</keyword>
<evidence type="ECO:0000256" key="2">
    <source>
        <dbReference type="ARBA" id="ARBA00008124"/>
    </source>
</evidence>
<protein>
    <submittedName>
        <fullName evidence="10">Uncharacterized protein</fullName>
    </submittedName>
</protein>
<reference evidence="10" key="1">
    <citation type="submission" date="2022-12" db="EMBL/GenBank/DDBJ databases">
        <title>Genome assemblies of Blomia tropicalis.</title>
        <authorList>
            <person name="Cui Y."/>
        </authorList>
    </citation>
    <scope>NUCLEOTIDE SEQUENCE</scope>
    <source>
        <tissue evidence="10">Adult mites</tissue>
    </source>
</reference>
<evidence type="ECO:0000256" key="7">
    <source>
        <dbReference type="ARBA" id="ARBA00023034"/>
    </source>
</evidence>
<evidence type="ECO:0000256" key="6">
    <source>
        <dbReference type="ARBA" id="ARBA00022989"/>
    </source>
</evidence>
<comment type="similarity">
    <text evidence="2">Belongs to the galactose-3-O-sulfotransferase family.</text>
</comment>
<evidence type="ECO:0000256" key="3">
    <source>
        <dbReference type="ARBA" id="ARBA00022679"/>
    </source>
</evidence>
<dbReference type="PANTHER" id="PTHR14647:SF87">
    <property type="entry name" value="PUTATIVE-RELATED"/>
    <property type="match status" value="1"/>
</dbReference>
<evidence type="ECO:0000313" key="10">
    <source>
        <dbReference type="EMBL" id="KAJ6217974.1"/>
    </source>
</evidence>